<dbReference type="RefSeq" id="WP_191315913.1">
    <property type="nucleotide sequence ID" value="NZ_BNAW01000050.1"/>
</dbReference>
<evidence type="ECO:0000313" key="1">
    <source>
        <dbReference type="EMBL" id="GHG41097.1"/>
    </source>
</evidence>
<keyword evidence="2" id="KW-1185">Reference proteome</keyword>
<dbReference type="EMBL" id="BNAW01000050">
    <property type="protein sequence ID" value="GHG41097.1"/>
    <property type="molecule type" value="Genomic_DNA"/>
</dbReference>
<accession>A0ABQ3KNZ8</accession>
<dbReference type="Proteomes" id="UP000649955">
    <property type="component" value="Unassembled WGS sequence"/>
</dbReference>
<sequence length="382" mass="41271">MTTGHEDVAKYLVQERLAHVLEDVPMLGRAATELTAVALAEHADNLLREQLERLRGRGSQRIPDAYFADEAAAEDSLQRAAAGLRAAMAQTGALTDPHRFERAWTDYLTDDDQLSVRAELARVPRPATRPEALTWSLTSAPWFSERDNDDAWPPSGIEAVAHLRSLPGDPPPLAEVADGPHAGWLQIGLVEAHHTPARSYPAQPERKVLIVAGLEVVDAAPPAGSAPFTDAPWQLWTVPWDELGLRAEQQLPAGAFPAAALTNGGRRARRGGNNGPGLPLLLLAPAPYLLPVLGLRPTSGSFNGFSLSDSDGPGMVCRQWRGHLVHDGNYEPLTPAVEGCDLILRPDLLARLQELACTRRLQVGIDISFRPKSSDHGTGRIA</sequence>
<protein>
    <submittedName>
        <fullName evidence="1">Uncharacterized protein</fullName>
    </submittedName>
</protein>
<gene>
    <name evidence="1" type="ORF">GCM10017567_73210</name>
</gene>
<reference evidence="2" key="1">
    <citation type="journal article" date="2019" name="Int. J. Syst. Evol. Microbiol.">
        <title>The Global Catalogue of Microorganisms (GCM) 10K type strain sequencing project: providing services to taxonomists for standard genome sequencing and annotation.</title>
        <authorList>
            <consortium name="The Broad Institute Genomics Platform"/>
            <consortium name="The Broad Institute Genome Sequencing Center for Infectious Disease"/>
            <person name="Wu L."/>
            <person name="Ma J."/>
        </authorList>
    </citation>
    <scope>NUCLEOTIDE SEQUENCE [LARGE SCALE GENOMIC DNA]</scope>
    <source>
        <strain evidence="2">CGMCC 4.7680</strain>
    </source>
</reference>
<name>A0ABQ3KNZ8_9PSEU</name>
<organism evidence="1 2">
    <name type="scientific">Amycolatopsis bullii</name>
    <dbReference type="NCBI Taxonomy" id="941987"/>
    <lineage>
        <taxon>Bacteria</taxon>
        <taxon>Bacillati</taxon>
        <taxon>Actinomycetota</taxon>
        <taxon>Actinomycetes</taxon>
        <taxon>Pseudonocardiales</taxon>
        <taxon>Pseudonocardiaceae</taxon>
        <taxon>Amycolatopsis</taxon>
    </lineage>
</organism>
<evidence type="ECO:0000313" key="2">
    <source>
        <dbReference type="Proteomes" id="UP000649955"/>
    </source>
</evidence>
<proteinExistence type="predicted"/>
<comment type="caution">
    <text evidence="1">The sequence shown here is derived from an EMBL/GenBank/DDBJ whole genome shotgun (WGS) entry which is preliminary data.</text>
</comment>